<gene>
    <name evidence="7" type="ORF">V6N12_045476</name>
    <name evidence="8" type="ORF">V6N12_045477</name>
    <name evidence="9" type="ORF">V6N12_045478</name>
</gene>
<comment type="catalytic activity">
    <reaction evidence="1">
        <text>beta-D-fructose 1,6-bisphosphate = D-glyceraldehyde 3-phosphate + dihydroxyacetone phosphate</text>
        <dbReference type="Rhea" id="RHEA:14729"/>
        <dbReference type="ChEBI" id="CHEBI:32966"/>
        <dbReference type="ChEBI" id="CHEBI:57642"/>
        <dbReference type="ChEBI" id="CHEBI:59776"/>
        <dbReference type="EC" id="4.1.2.13"/>
    </reaction>
</comment>
<dbReference type="Proteomes" id="UP001472677">
    <property type="component" value="Unassembled WGS sequence"/>
</dbReference>
<protein>
    <recommendedName>
        <fullName evidence="4">fructose-bisphosphate aldolase</fullName>
        <ecNumber evidence="4">4.1.2.13</ecNumber>
    </recommendedName>
</protein>
<organism evidence="7 10">
    <name type="scientific">Hibiscus sabdariffa</name>
    <name type="common">roselle</name>
    <dbReference type="NCBI Taxonomy" id="183260"/>
    <lineage>
        <taxon>Eukaryota</taxon>
        <taxon>Viridiplantae</taxon>
        <taxon>Streptophyta</taxon>
        <taxon>Embryophyta</taxon>
        <taxon>Tracheophyta</taxon>
        <taxon>Spermatophyta</taxon>
        <taxon>Magnoliopsida</taxon>
        <taxon>eudicotyledons</taxon>
        <taxon>Gunneridae</taxon>
        <taxon>Pentapetalae</taxon>
        <taxon>rosids</taxon>
        <taxon>malvids</taxon>
        <taxon>Malvales</taxon>
        <taxon>Malvaceae</taxon>
        <taxon>Malvoideae</taxon>
        <taxon>Hibiscus</taxon>
    </lineage>
</organism>
<proteinExistence type="inferred from homology"/>
<comment type="caution">
    <text evidence="7">The sequence shown here is derived from an EMBL/GenBank/DDBJ whole genome shotgun (WGS) entry which is preliminary data.</text>
</comment>
<evidence type="ECO:0000313" key="7">
    <source>
        <dbReference type="EMBL" id="KAK8593394.1"/>
    </source>
</evidence>
<evidence type="ECO:0000256" key="1">
    <source>
        <dbReference type="ARBA" id="ARBA00000441"/>
    </source>
</evidence>
<dbReference type="Pfam" id="PF00274">
    <property type="entry name" value="Glycolytic"/>
    <property type="match status" value="1"/>
</dbReference>
<reference evidence="7 10" key="1">
    <citation type="journal article" date="2024" name="G3 (Bethesda)">
        <title>Genome assembly of Hibiscus sabdariffa L. provides insights into metabolisms of medicinal natural products.</title>
        <authorList>
            <person name="Kim T."/>
        </authorList>
    </citation>
    <scope>NUCLEOTIDE SEQUENCE [LARGE SCALE GENOMIC DNA]</scope>
    <source>
        <strain evidence="7">TK-2024</strain>
        <tissue evidence="7">Old leaves</tissue>
    </source>
</reference>
<keyword evidence="6" id="KW-0456">Lyase</keyword>
<dbReference type="PANTHER" id="PTHR11627">
    <property type="entry name" value="FRUCTOSE-BISPHOSPHATE ALDOLASE"/>
    <property type="match status" value="1"/>
</dbReference>
<dbReference type="EMBL" id="JBBPBM010000003">
    <property type="protein sequence ID" value="KAK8593396.1"/>
    <property type="molecule type" value="Genomic_DNA"/>
</dbReference>
<dbReference type="InterPro" id="IPR000741">
    <property type="entry name" value="FBA_I"/>
</dbReference>
<evidence type="ECO:0000313" key="10">
    <source>
        <dbReference type="Proteomes" id="UP001472677"/>
    </source>
</evidence>
<dbReference type="Gene3D" id="3.20.20.70">
    <property type="entry name" value="Aldolase class I"/>
    <property type="match status" value="2"/>
</dbReference>
<dbReference type="EMBL" id="JBBPBM010000003">
    <property type="protein sequence ID" value="KAK8593395.1"/>
    <property type="molecule type" value="Genomic_DNA"/>
</dbReference>
<keyword evidence="10" id="KW-1185">Reference proteome</keyword>
<comment type="similarity">
    <text evidence="3">Belongs to the class I fructose-bisphosphate aldolase family.</text>
</comment>
<comment type="pathway">
    <text evidence="2">Carbohydrate degradation; glycolysis; D-glyceraldehyde 3-phosphate and glycerone phosphate from D-glucose: step 4/4.</text>
</comment>
<name>A0ABR2G3S2_9ROSI</name>
<dbReference type="InterPro" id="IPR013785">
    <property type="entry name" value="Aldolase_TIM"/>
</dbReference>
<dbReference type="EMBL" id="JBBPBM010000003">
    <property type="protein sequence ID" value="KAK8593394.1"/>
    <property type="molecule type" value="Genomic_DNA"/>
</dbReference>
<evidence type="ECO:0000313" key="9">
    <source>
        <dbReference type="EMBL" id="KAK8593396.1"/>
    </source>
</evidence>
<evidence type="ECO:0000256" key="5">
    <source>
        <dbReference type="ARBA" id="ARBA00023152"/>
    </source>
</evidence>
<evidence type="ECO:0000256" key="3">
    <source>
        <dbReference type="ARBA" id="ARBA00010387"/>
    </source>
</evidence>
<evidence type="ECO:0000256" key="6">
    <source>
        <dbReference type="ARBA" id="ARBA00023239"/>
    </source>
</evidence>
<evidence type="ECO:0000313" key="8">
    <source>
        <dbReference type="EMBL" id="KAK8593395.1"/>
    </source>
</evidence>
<evidence type="ECO:0000256" key="2">
    <source>
        <dbReference type="ARBA" id="ARBA00004714"/>
    </source>
</evidence>
<evidence type="ECO:0000256" key="4">
    <source>
        <dbReference type="ARBA" id="ARBA00013068"/>
    </source>
</evidence>
<keyword evidence="5" id="KW-0324">Glycolysis</keyword>
<dbReference type="EC" id="4.1.2.13" evidence="4"/>
<dbReference type="SUPFAM" id="SSF51569">
    <property type="entry name" value="Aldolase"/>
    <property type="match status" value="1"/>
</dbReference>
<accession>A0ABR2G3S2</accession>
<sequence length="155" mass="16690">MASELAIQENGNGLAMYAAICQQCGLVPIVEPEILVDGSHGVLQGTLLKLNMVTPGSDSPKVAPEVIAEYSVRPCSPSLSQNSLKAWAGKEENLNKLQDAFLFRCKANSKPALRLMQRQDYSSYPLNLHNLSQALEVVASGLLVEEESVSLSAHP</sequence>